<evidence type="ECO:0000256" key="1">
    <source>
        <dbReference type="SAM" id="MobiDB-lite"/>
    </source>
</evidence>
<gene>
    <name evidence="2" type="ORF">PCOR1329_LOCUS49497</name>
</gene>
<dbReference type="EMBL" id="CAUYUJ010015993">
    <property type="protein sequence ID" value="CAK0860577.1"/>
    <property type="molecule type" value="Genomic_DNA"/>
</dbReference>
<evidence type="ECO:0000313" key="3">
    <source>
        <dbReference type="Proteomes" id="UP001189429"/>
    </source>
</evidence>
<protein>
    <submittedName>
        <fullName evidence="2">Uncharacterized protein</fullName>
    </submittedName>
</protein>
<name>A0ABN9UL47_9DINO</name>
<reference evidence="2" key="1">
    <citation type="submission" date="2023-10" db="EMBL/GenBank/DDBJ databases">
        <authorList>
            <person name="Chen Y."/>
            <person name="Shah S."/>
            <person name="Dougan E. K."/>
            <person name="Thang M."/>
            <person name="Chan C."/>
        </authorList>
    </citation>
    <scope>NUCLEOTIDE SEQUENCE [LARGE SCALE GENOMIC DNA]</scope>
</reference>
<sequence>MPTCQQGTGTKGRQRANLSRPPCPEMARRWPGHAWMARCGKEIFAHQATAPLNEEGLCMVAKFRNSWRMAFWVDRLVREHGGEVLDLKSLRSQVALTFRDGKDPLMPFDEYVLYLRQMDCIHWPNTPAPLNDEGLRQVLQDGNVRWMASWLEQVIKKLDGEVHDSRQLHVFAAELVERYGHAPGRRKVDYAFDELERQLRRKEPWVIWRGEGLFDHPDRANGWWANIPSWLIPRPVERLAYRIANPVEDARKSLARWMQLLSKVADPAEESGSADAST</sequence>
<keyword evidence="3" id="KW-1185">Reference proteome</keyword>
<comment type="caution">
    <text evidence="2">The sequence shown here is derived from an EMBL/GenBank/DDBJ whole genome shotgun (WGS) entry which is preliminary data.</text>
</comment>
<proteinExistence type="predicted"/>
<organism evidence="2 3">
    <name type="scientific">Prorocentrum cordatum</name>
    <dbReference type="NCBI Taxonomy" id="2364126"/>
    <lineage>
        <taxon>Eukaryota</taxon>
        <taxon>Sar</taxon>
        <taxon>Alveolata</taxon>
        <taxon>Dinophyceae</taxon>
        <taxon>Prorocentrales</taxon>
        <taxon>Prorocentraceae</taxon>
        <taxon>Prorocentrum</taxon>
    </lineage>
</organism>
<accession>A0ABN9UL47</accession>
<evidence type="ECO:0000313" key="2">
    <source>
        <dbReference type="EMBL" id="CAK0860577.1"/>
    </source>
</evidence>
<dbReference type="Proteomes" id="UP001189429">
    <property type="component" value="Unassembled WGS sequence"/>
</dbReference>
<feature type="region of interest" description="Disordered" evidence="1">
    <location>
        <begin position="1"/>
        <end position="23"/>
    </location>
</feature>